<evidence type="ECO:0000256" key="1">
    <source>
        <dbReference type="SAM" id="SignalP"/>
    </source>
</evidence>
<dbReference type="EMBL" id="MDYN01000019">
    <property type="protein sequence ID" value="OQD82793.1"/>
    <property type="molecule type" value="Genomic_DNA"/>
</dbReference>
<keyword evidence="1" id="KW-0732">Signal</keyword>
<keyword evidence="3" id="KW-1185">Reference proteome</keyword>
<protein>
    <submittedName>
        <fullName evidence="2">Uncharacterized protein</fullName>
    </submittedName>
</protein>
<organism evidence="2 3">
    <name type="scientific">Penicillium antarcticum</name>
    <dbReference type="NCBI Taxonomy" id="416450"/>
    <lineage>
        <taxon>Eukaryota</taxon>
        <taxon>Fungi</taxon>
        <taxon>Dikarya</taxon>
        <taxon>Ascomycota</taxon>
        <taxon>Pezizomycotina</taxon>
        <taxon>Eurotiomycetes</taxon>
        <taxon>Eurotiomycetidae</taxon>
        <taxon>Eurotiales</taxon>
        <taxon>Aspergillaceae</taxon>
        <taxon>Penicillium</taxon>
    </lineage>
</organism>
<evidence type="ECO:0000313" key="2">
    <source>
        <dbReference type="EMBL" id="OQD82793.1"/>
    </source>
</evidence>
<name>A0A1V6Q0N6_9EURO</name>
<reference evidence="3" key="1">
    <citation type="journal article" date="2017" name="Nat. Microbiol.">
        <title>Global analysis of biosynthetic gene clusters reveals vast potential of secondary metabolite production in Penicillium species.</title>
        <authorList>
            <person name="Nielsen J.C."/>
            <person name="Grijseels S."/>
            <person name="Prigent S."/>
            <person name="Ji B."/>
            <person name="Dainat J."/>
            <person name="Nielsen K.F."/>
            <person name="Frisvad J.C."/>
            <person name="Workman M."/>
            <person name="Nielsen J."/>
        </authorList>
    </citation>
    <scope>NUCLEOTIDE SEQUENCE [LARGE SCALE GENOMIC DNA]</scope>
    <source>
        <strain evidence="3">IBT 31811</strain>
    </source>
</reference>
<feature type="chain" id="PRO_5012144562" evidence="1">
    <location>
        <begin position="18"/>
        <end position="147"/>
    </location>
</feature>
<evidence type="ECO:0000313" key="3">
    <source>
        <dbReference type="Proteomes" id="UP000191672"/>
    </source>
</evidence>
<comment type="caution">
    <text evidence="2">The sequence shown here is derived from an EMBL/GenBank/DDBJ whole genome shotgun (WGS) entry which is preliminary data.</text>
</comment>
<proteinExistence type="predicted"/>
<accession>A0A1V6Q0N6</accession>
<gene>
    <name evidence="2" type="ORF">PENANT_c019G00474</name>
</gene>
<feature type="signal peptide" evidence="1">
    <location>
        <begin position="1"/>
        <end position="17"/>
    </location>
</feature>
<dbReference type="AlphaFoldDB" id="A0A1V6Q0N6"/>
<dbReference type="STRING" id="416450.A0A1V6Q0N6"/>
<dbReference type="Proteomes" id="UP000191672">
    <property type="component" value="Unassembled WGS sequence"/>
</dbReference>
<sequence>MLCDWLVEALIWALGAAIEDSGSFLGFQKSGKGAAEIQLWRRVTNFQLAARWDDSVPNKWLNMSLPSEFIDSSKDNNRVILPHLPYNRGMTLDMMNIMARSPKNSNVQNKEGSISILFRTSKDKEEFLAVLQGQHLPKFLWHRLQNA</sequence>